<dbReference type="InterPro" id="IPR004995">
    <property type="entry name" value="Spore_Ger"/>
</dbReference>
<keyword evidence="6" id="KW-1185">Reference proteome</keyword>
<dbReference type="InterPro" id="IPR050768">
    <property type="entry name" value="UPF0353/GerABKA_families"/>
</dbReference>
<evidence type="ECO:0000313" key="5">
    <source>
        <dbReference type="EMBL" id="MBA2133519.1"/>
    </source>
</evidence>
<keyword evidence="2 4" id="KW-0472">Membrane</keyword>
<accession>A0A8J6LMB0</accession>
<protein>
    <submittedName>
        <fullName evidence="5">Spore germination protein</fullName>
    </submittedName>
</protein>
<keyword evidence="4" id="KW-0812">Transmembrane</keyword>
<gene>
    <name evidence="5" type="ORF">G5B42_08195</name>
</gene>
<dbReference type="PIRSF" id="PIRSF005690">
    <property type="entry name" value="GerBA"/>
    <property type="match status" value="1"/>
</dbReference>
<feature type="transmembrane region" description="Helical" evidence="4">
    <location>
        <begin position="328"/>
        <end position="349"/>
    </location>
</feature>
<keyword evidence="4" id="KW-1133">Transmembrane helix</keyword>
<feature type="compositionally biased region" description="Basic residues" evidence="3">
    <location>
        <begin position="1"/>
        <end position="10"/>
    </location>
</feature>
<evidence type="ECO:0000313" key="6">
    <source>
        <dbReference type="Proteomes" id="UP000657177"/>
    </source>
</evidence>
<dbReference type="EMBL" id="JAAKDE010000015">
    <property type="protein sequence ID" value="MBA2133519.1"/>
    <property type="molecule type" value="Genomic_DNA"/>
</dbReference>
<name>A0A8J6LMB0_9FIRM</name>
<feature type="compositionally biased region" description="Basic and acidic residues" evidence="3">
    <location>
        <begin position="11"/>
        <end position="25"/>
    </location>
</feature>
<dbReference type="PANTHER" id="PTHR22550">
    <property type="entry name" value="SPORE GERMINATION PROTEIN"/>
    <property type="match status" value="1"/>
</dbReference>
<organism evidence="5 6">
    <name type="scientific">Capillibacterium thermochitinicola</name>
    <dbReference type="NCBI Taxonomy" id="2699427"/>
    <lineage>
        <taxon>Bacteria</taxon>
        <taxon>Bacillati</taxon>
        <taxon>Bacillota</taxon>
        <taxon>Capillibacterium</taxon>
    </lineage>
</organism>
<feature type="region of interest" description="Disordered" evidence="3">
    <location>
        <begin position="1"/>
        <end position="38"/>
    </location>
</feature>
<dbReference type="RefSeq" id="WP_181339978.1">
    <property type="nucleotide sequence ID" value="NZ_JAAKDE010000015.1"/>
</dbReference>
<evidence type="ECO:0000256" key="2">
    <source>
        <dbReference type="ARBA" id="ARBA00023136"/>
    </source>
</evidence>
<evidence type="ECO:0000256" key="4">
    <source>
        <dbReference type="SAM" id="Phobius"/>
    </source>
</evidence>
<evidence type="ECO:0000256" key="3">
    <source>
        <dbReference type="SAM" id="MobiDB-lite"/>
    </source>
</evidence>
<dbReference type="GO" id="GO:0009847">
    <property type="term" value="P:spore germination"/>
    <property type="evidence" value="ECO:0007669"/>
    <property type="project" value="InterPro"/>
</dbReference>
<dbReference type="PANTHER" id="PTHR22550:SF5">
    <property type="entry name" value="LEUCINE ZIPPER PROTEIN 4"/>
    <property type="match status" value="1"/>
</dbReference>
<reference evidence="5" key="1">
    <citation type="submission" date="2020-06" db="EMBL/GenBank/DDBJ databases">
        <title>Novel chitinolytic bacterium.</title>
        <authorList>
            <person name="Ungkulpasvich U."/>
            <person name="Kosugi A."/>
            <person name="Uke A."/>
        </authorList>
    </citation>
    <scope>NUCLEOTIDE SEQUENCE</scope>
    <source>
        <strain evidence="5">UUS1-1</strain>
    </source>
</reference>
<comment type="similarity">
    <text evidence="1">Belongs to the GerABKA family.</text>
</comment>
<dbReference type="AlphaFoldDB" id="A0A8J6LMB0"/>
<dbReference type="Proteomes" id="UP000657177">
    <property type="component" value="Unassembled WGS sequence"/>
</dbReference>
<feature type="transmembrane region" description="Helical" evidence="4">
    <location>
        <begin position="456"/>
        <end position="475"/>
    </location>
</feature>
<dbReference type="Pfam" id="PF03323">
    <property type="entry name" value="GerA"/>
    <property type="match status" value="1"/>
</dbReference>
<dbReference type="GO" id="GO:0016020">
    <property type="term" value="C:membrane"/>
    <property type="evidence" value="ECO:0007669"/>
    <property type="project" value="InterPro"/>
</dbReference>
<evidence type="ECO:0000256" key="1">
    <source>
        <dbReference type="ARBA" id="ARBA00005278"/>
    </source>
</evidence>
<feature type="transmembrane region" description="Helical" evidence="4">
    <location>
        <begin position="426"/>
        <end position="450"/>
    </location>
</feature>
<comment type="caution">
    <text evidence="5">The sequence shown here is derived from an EMBL/GenBank/DDBJ whole genome shotgun (WGS) entry which is preliminary data.</text>
</comment>
<proteinExistence type="inferred from homology"/>
<sequence>MKKRTFRRPRPVAELRKDKDKEEKQCSGVQGGQEEGPPLASDLAANIAYLKERIGASNDVVFREFVIPLPQPARAVLVFVDGLVSGQTINEYILLTLTAFEGTDADWALDRRNLAEKVKEHILSIGEVSVQNQWAPVITAILSGESALFLEGEDRVLICNTRGWEHRGIDEPPTEAAVRGPRVGFSEVLRTNTAQVRRWIRDPDLRIKGIKVGKRTQTDVAIVFLESVANPDLVAEVEKRLQRIDIDGVLESAYLQEYIEDQPYSLFPTLQVTERVDRVVAALLDGKVAVLVDNTPFALLMPVTFWQLYYSAEDYYHRWPLSILIRMIRFLAFFFSLYLPAIFIALAVHNPELIPFNLAIKIAGTREGIPFPVFLETLFMELAIEILREASIRLPGPFGQTIGIVGGFILGDTAVRAGLISPIMTIIVALTAICSFTAPSFGVAITMRILRFPLMLIGQVGGLYGLSIATILLLINMAGIRSFGVPFLSPVVPLNLSDLKDFLFVAPRWAMIKRPLINEPIDIRREGSKARNWREALLYPPSRRPRGGKQEE</sequence>